<dbReference type="KEGG" id="tng:GSTEN00024811G001"/>
<evidence type="ECO:0000313" key="1">
    <source>
        <dbReference type="EMBL" id="CAG04949.1"/>
    </source>
</evidence>
<gene>
    <name evidence="1" type="ORF">GSTENG00024811001</name>
</gene>
<comment type="caution">
    <text evidence="1">The sequence shown here is derived from an EMBL/GenBank/DDBJ whole genome shotgun (WGS) entry which is preliminary data.</text>
</comment>
<name>Q4S333_TETNG</name>
<dbReference type="AlphaFoldDB" id="Q4S333"/>
<sequence>MNDALSLLELPDSEDTVLLLLCDVDSVDVLGSDPGLDPADLVLRPAVEERPDLELPDSDVLFDLEEISDTSDISKLEDSSEMEDTLVLEVILVVVDRAAVDLFLSVSGSCWIVIILRMERRTSKMVQKKTTLMVSLNLTMLRCFSFSRRVGTNCFGLTYPFL</sequence>
<organism evidence="1">
    <name type="scientific">Tetraodon nigroviridis</name>
    <name type="common">Spotted green pufferfish</name>
    <name type="synonym">Chelonodon nigroviridis</name>
    <dbReference type="NCBI Taxonomy" id="99883"/>
    <lineage>
        <taxon>Eukaryota</taxon>
        <taxon>Metazoa</taxon>
        <taxon>Chordata</taxon>
        <taxon>Craniata</taxon>
        <taxon>Vertebrata</taxon>
        <taxon>Euteleostomi</taxon>
        <taxon>Actinopterygii</taxon>
        <taxon>Neopterygii</taxon>
        <taxon>Teleostei</taxon>
        <taxon>Neoteleostei</taxon>
        <taxon>Acanthomorphata</taxon>
        <taxon>Eupercaria</taxon>
        <taxon>Tetraodontiformes</taxon>
        <taxon>Tetradontoidea</taxon>
        <taxon>Tetraodontidae</taxon>
        <taxon>Tetraodon</taxon>
    </lineage>
</organism>
<dbReference type="OrthoDB" id="10648476at2759"/>
<proteinExistence type="predicted"/>
<accession>Q4S333</accession>
<dbReference type="EMBL" id="CAAE01014756">
    <property type="protein sequence ID" value="CAG04949.1"/>
    <property type="molecule type" value="Genomic_DNA"/>
</dbReference>
<protein>
    <submittedName>
        <fullName evidence="1">(spotted green pufferfish) hypothetical protein</fullName>
    </submittedName>
</protein>
<reference evidence="1" key="1">
    <citation type="journal article" date="2004" name="Nature">
        <title>Genome duplication in the teleost fish Tetraodon nigroviridis reveals the early vertebrate proto-karyotype.</title>
        <authorList>
            <person name="Jaillon O."/>
            <person name="Aury J.-M."/>
            <person name="Brunet F."/>
            <person name="Petit J.-L."/>
            <person name="Stange-Thomann N."/>
            <person name="Mauceli E."/>
            <person name="Bouneau L."/>
            <person name="Fischer C."/>
            <person name="Ozouf-Costaz C."/>
            <person name="Bernot A."/>
            <person name="Nicaud S."/>
            <person name="Jaffe D."/>
            <person name="Fisher S."/>
            <person name="Lutfalla G."/>
            <person name="Dossat C."/>
            <person name="Segurens B."/>
            <person name="Dasilva C."/>
            <person name="Salanoubat M."/>
            <person name="Levy M."/>
            <person name="Boudet N."/>
            <person name="Castellano S."/>
            <person name="Anthouard V."/>
            <person name="Jubin C."/>
            <person name="Castelli V."/>
            <person name="Katinka M."/>
            <person name="Vacherie B."/>
            <person name="Biemont C."/>
            <person name="Skalli Z."/>
            <person name="Cattolico L."/>
            <person name="Poulain J."/>
            <person name="De Berardinis V."/>
            <person name="Cruaud C."/>
            <person name="Duprat S."/>
            <person name="Brottier P."/>
            <person name="Coutanceau J.-P."/>
            <person name="Gouzy J."/>
            <person name="Parra G."/>
            <person name="Lardier G."/>
            <person name="Chapple C."/>
            <person name="McKernan K.J."/>
            <person name="McEwan P."/>
            <person name="Bosak S."/>
            <person name="Kellis M."/>
            <person name="Volff J.-N."/>
            <person name="Guigo R."/>
            <person name="Zody M.C."/>
            <person name="Mesirov J."/>
            <person name="Lindblad-Toh K."/>
            <person name="Birren B."/>
            <person name="Nusbaum C."/>
            <person name="Kahn D."/>
            <person name="Robinson-Rechavi M."/>
            <person name="Laudet V."/>
            <person name="Schachter V."/>
            <person name="Quetier F."/>
            <person name="Saurin W."/>
            <person name="Scarpelli C."/>
            <person name="Wincker P."/>
            <person name="Lander E.S."/>
            <person name="Weissenbach J."/>
            <person name="Roest Crollius H."/>
        </authorList>
    </citation>
    <scope>NUCLEOTIDE SEQUENCE [LARGE SCALE GENOMIC DNA]</scope>
</reference>
<reference evidence="1" key="2">
    <citation type="submission" date="2004-02" db="EMBL/GenBank/DDBJ databases">
        <authorList>
            <consortium name="Genoscope"/>
            <consortium name="Whitehead Institute Centre for Genome Research"/>
        </authorList>
    </citation>
    <scope>NUCLEOTIDE SEQUENCE</scope>
</reference>